<protein>
    <recommendedName>
        <fullName evidence="4">HMA domain-containing protein</fullName>
    </recommendedName>
</protein>
<feature type="region of interest" description="Disordered" evidence="1">
    <location>
        <begin position="75"/>
        <end position="98"/>
    </location>
</feature>
<dbReference type="PANTHER" id="PTHR46932:SF12">
    <property type="entry name" value="HEAVY METAL-ASSOCIATED ISOPRENYLATED PLANT PROTEIN 47"/>
    <property type="match status" value="1"/>
</dbReference>
<dbReference type="InterPro" id="IPR042885">
    <property type="entry name" value="HIPP47/16"/>
</dbReference>
<accession>V7BB62</accession>
<dbReference type="Proteomes" id="UP000000226">
    <property type="component" value="Chromosome 8"/>
</dbReference>
<feature type="compositionally biased region" description="Acidic residues" evidence="1">
    <location>
        <begin position="75"/>
        <end position="95"/>
    </location>
</feature>
<evidence type="ECO:0008006" key="4">
    <source>
        <dbReference type="Google" id="ProtNLM"/>
    </source>
</evidence>
<gene>
    <name evidence="2" type="ORF">PHAVU_008G216200g</name>
</gene>
<proteinExistence type="predicted"/>
<dbReference type="SMR" id="V7BB62"/>
<dbReference type="AlphaFoldDB" id="V7BB62"/>
<dbReference type="eggNOG" id="KOG0017">
    <property type="taxonomic scope" value="Eukaryota"/>
</dbReference>
<reference evidence="3" key="1">
    <citation type="journal article" date="2014" name="Nat. Genet.">
        <title>A reference genome for common bean and genome-wide analysis of dual domestications.</title>
        <authorList>
            <person name="Schmutz J."/>
            <person name="McClean P.E."/>
            <person name="Mamidi S."/>
            <person name="Wu G.A."/>
            <person name="Cannon S.B."/>
            <person name="Grimwood J."/>
            <person name="Jenkins J."/>
            <person name="Shu S."/>
            <person name="Song Q."/>
            <person name="Chavarro C."/>
            <person name="Torres-Torres M."/>
            <person name="Geffroy V."/>
            <person name="Moghaddam S.M."/>
            <person name="Gao D."/>
            <person name="Abernathy B."/>
            <person name="Barry K."/>
            <person name="Blair M."/>
            <person name="Brick M.A."/>
            <person name="Chovatia M."/>
            <person name="Gepts P."/>
            <person name="Goodstein D.M."/>
            <person name="Gonzales M."/>
            <person name="Hellsten U."/>
            <person name="Hyten D.L."/>
            <person name="Jia G."/>
            <person name="Kelly J.D."/>
            <person name="Kudrna D."/>
            <person name="Lee R."/>
            <person name="Richard M.M."/>
            <person name="Miklas P.N."/>
            <person name="Osorno J.M."/>
            <person name="Rodrigues J."/>
            <person name="Thareau V."/>
            <person name="Urrea C.A."/>
            <person name="Wang M."/>
            <person name="Yu Y."/>
            <person name="Zhang M."/>
            <person name="Wing R.A."/>
            <person name="Cregan P.B."/>
            <person name="Rokhsar D.S."/>
            <person name="Jackson S.A."/>
        </authorList>
    </citation>
    <scope>NUCLEOTIDE SEQUENCE [LARGE SCALE GENOMIC DNA]</scope>
    <source>
        <strain evidence="3">cv. G19833</strain>
    </source>
</reference>
<name>V7BB62_PHAVU</name>
<dbReference type="Gramene" id="ESW13676">
    <property type="protein sequence ID" value="ESW13676"/>
    <property type="gene ID" value="PHAVU_008G216200g"/>
</dbReference>
<dbReference type="OrthoDB" id="1429731at2759"/>
<dbReference type="EMBL" id="CM002295">
    <property type="protein sequence ID" value="ESW13676.1"/>
    <property type="molecule type" value="Genomic_DNA"/>
</dbReference>
<evidence type="ECO:0000313" key="2">
    <source>
        <dbReference type="EMBL" id="ESW13676.1"/>
    </source>
</evidence>
<dbReference type="STRING" id="3885.V7BB62"/>
<sequence>MKQKIVIKVNVASDKCRREALQIAAKCSGVQSIAFDGECNDQVVVTGDEVDAVSLTNQIRKKFRYAKLISLKNVEEEEGGDEGGQEEEQEEETMSDEIYPPSYPICSILPSSIYHQVVYDPYPNTCSIL</sequence>
<dbReference type="OMA" id="QMGSSRC"/>
<evidence type="ECO:0000313" key="3">
    <source>
        <dbReference type="Proteomes" id="UP000000226"/>
    </source>
</evidence>
<dbReference type="Gene3D" id="3.30.70.100">
    <property type="match status" value="1"/>
</dbReference>
<organism evidence="2 3">
    <name type="scientific">Phaseolus vulgaris</name>
    <name type="common">Kidney bean</name>
    <name type="synonym">French bean</name>
    <dbReference type="NCBI Taxonomy" id="3885"/>
    <lineage>
        <taxon>Eukaryota</taxon>
        <taxon>Viridiplantae</taxon>
        <taxon>Streptophyta</taxon>
        <taxon>Embryophyta</taxon>
        <taxon>Tracheophyta</taxon>
        <taxon>Spermatophyta</taxon>
        <taxon>Magnoliopsida</taxon>
        <taxon>eudicotyledons</taxon>
        <taxon>Gunneridae</taxon>
        <taxon>Pentapetalae</taxon>
        <taxon>rosids</taxon>
        <taxon>fabids</taxon>
        <taxon>Fabales</taxon>
        <taxon>Fabaceae</taxon>
        <taxon>Papilionoideae</taxon>
        <taxon>50 kb inversion clade</taxon>
        <taxon>NPAAA clade</taxon>
        <taxon>indigoferoid/millettioid clade</taxon>
        <taxon>Phaseoleae</taxon>
        <taxon>Phaseolus</taxon>
    </lineage>
</organism>
<evidence type="ECO:0000256" key="1">
    <source>
        <dbReference type="SAM" id="MobiDB-lite"/>
    </source>
</evidence>
<keyword evidence="3" id="KW-1185">Reference proteome</keyword>
<dbReference type="PANTHER" id="PTHR46932">
    <property type="entry name" value="HEAVY METAL-ASSOCIATED ISOPRENYLATED PLANT PROTEIN 47"/>
    <property type="match status" value="1"/>
</dbReference>